<comment type="caution">
    <text evidence="1">The sequence shown here is derived from an EMBL/GenBank/DDBJ whole genome shotgun (WGS) entry which is preliminary data.</text>
</comment>
<sequence>MSNVGGTYDFVVNSPMGEQTGTMTVVPNEEGTAFDGSLSGSLGQMDIKDGVIEGDTLLWKMKMSMPLPMTLDCQATVNGDDVTGTIDAGMMGTMPLTATRKN</sequence>
<dbReference type="EMBL" id="RAHX01000001">
    <property type="protein sequence ID" value="RJY10242.1"/>
    <property type="molecule type" value="Genomic_DNA"/>
</dbReference>
<evidence type="ECO:0000313" key="2">
    <source>
        <dbReference type="Proteomes" id="UP000285232"/>
    </source>
</evidence>
<reference evidence="1 2" key="1">
    <citation type="journal article" date="2017" name="Int. J. Syst. Evol. Microbiol.">
        <title>Erythrobacter aquimixticola sp. nov., isolated from the junction between the ocean and a freshwater spring.</title>
        <authorList>
            <person name="Park S."/>
            <person name="Jung Y.T."/>
            <person name="Choi S.J."/>
            <person name="Yoon J.H."/>
        </authorList>
    </citation>
    <scope>NUCLEOTIDE SEQUENCE [LARGE SCALE GENOMIC DNA]</scope>
    <source>
        <strain evidence="1 2">JSSK-14</strain>
    </source>
</reference>
<accession>A0A419RWV3</accession>
<evidence type="ECO:0000313" key="1">
    <source>
        <dbReference type="EMBL" id="RJY10242.1"/>
    </source>
</evidence>
<dbReference type="RefSeq" id="WP_120049252.1">
    <property type="nucleotide sequence ID" value="NZ_RAHX01000001.1"/>
</dbReference>
<keyword evidence="2" id="KW-1185">Reference proteome</keyword>
<proteinExistence type="predicted"/>
<organism evidence="1 2">
    <name type="scientific">Aurantiacibacter aquimixticola</name>
    <dbReference type="NCBI Taxonomy" id="1958945"/>
    <lineage>
        <taxon>Bacteria</taxon>
        <taxon>Pseudomonadati</taxon>
        <taxon>Pseudomonadota</taxon>
        <taxon>Alphaproteobacteria</taxon>
        <taxon>Sphingomonadales</taxon>
        <taxon>Erythrobacteraceae</taxon>
        <taxon>Aurantiacibacter</taxon>
    </lineage>
</organism>
<protein>
    <submittedName>
        <fullName evidence="1">Uncharacterized protein</fullName>
    </submittedName>
</protein>
<dbReference type="Proteomes" id="UP000285232">
    <property type="component" value="Unassembled WGS sequence"/>
</dbReference>
<name>A0A419RWV3_9SPHN</name>
<gene>
    <name evidence="1" type="ORF">D6201_06520</name>
</gene>
<dbReference type="AlphaFoldDB" id="A0A419RWV3"/>
<dbReference type="OrthoDB" id="5145750at2"/>